<dbReference type="AlphaFoldDB" id="A0AAV9M840"/>
<organism evidence="2 3">
    <name type="scientific">Solanum pinnatisectum</name>
    <name type="common">tansyleaf nightshade</name>
    <dbReference type="NCBI Taxonomy" id="50273"/>
    <lineage>
        <taxon>Eukaryota</taxon>
        <taxon>Viridiplantae</taxon>
        <taxon>Streptophyta</taxon>
        <taxon>Embryophyta</taxon>
        <taxon>Tracheophyta</taxon>
        <taxon>Spermatophyta</taxon>
        <taxon>Magnoliopsida</taxon>
        <taxon>eudicotyledons</taxon>
        <taxon>Gunneridae</taxon>
        <taxon>Pentapetalae</taxon>
        <taxon>asterids</taxon>
        <taxon>lamiids</taxon>
        <taxon>Solanales</taxon>
        <taxon>Solanaceae</taxon>
        <taxon>Solanoideae</taxon>
        <taxon>Solaneae</taxon>
        <taxon>Solanum</taxon>
    </lineage>
</organism>
<name>A0AAV9M840_9SOLN</name>
<feature type="region of interest" description="Disordered" evidence="1">
    <location>
        <begin position="250"/>
        <end position="470"/>
    </location>
</feature>
<gene>
    <name evidence="2" type="ORF">R3W88_008257</name>
</gene>
<feature type="compositionally biased region" description="Polar residues" evidence="1">
    <location>
        <begin position="260"/>
        <end position="284"/>
    </location>
</feature>
<comment type="caution">
    <text evidence="2">The sequence shown here is derived from an EMBL/GenBank/DDBJ whole genome shotgun (WGS) entry which is preliminary data.</text>
</comment>
<accession>A0AAV9M840</accession>
<feature type="compositionally biased region" description="Acidic residues" evidence="1">
    <location>
        <begin position="384"/>
        <end position="407"/>
    </location>
</feature>
<reference evidence="2 3" key="1">
    <citation type="submission" date="2023-10" db="EMBL/GenBank/DDBJ databases">
        <title>Genome-Wide Identification Analysis in wild type Solanum Pinnatisectum Reveals Some Genes Defensing Phytophthora Infestans.</title>
        <authorList>
            <person name="Sun C."/>
        </authorList>
    </citation>
    <scope>NUCLEOTIDE SEQUENCE [LARGE SCALE GENOMIC DNA]</scope>
    <source>
        <strain evidence="2">LQN</strain>
        <tissue evidence="2">Leaf</tissue>
    </source>
</reference>
<proteinExistence type="predicted"/>
<evidence type="ECO:0000313" key="2">
    <source>
        <dbReference type="EMBL" id="KAK4733996.1"/>
    </source>
</evidence>
<keyword evidence="3" id="KW-1185">Reference proteome</keyword>
<feature type="compositionally biased region" description="Polar residues" evidence="1">
    <location>
        <begin position="363"/>
        <end position="374"/>
    </location>
</feature>
<feature type="compositionally biased region" description="Basic residues" evidence="1">
    <location>
        <begin position="333"/>
        <end position="345"/>
    </location>
</feature>
<feature type="region of interest" description="Disordered" evidence="1">
    <location>
        <begin position="141"/>
        <end position="161"/>
    </location>
</feature>
<feature type="compositionally biased region" description="Low complexity" evidence="1">
    <location>
        <begin position="446"/>
        <end position="460"/>
    </location>
</feature>
<feature type="compositionally biased region" description="Basic and acidic residues" evidence="1">
    <location>
        <begin position="29"/>
        <end position="56"/>
    </location>
</feature>
<protein>
    <submittedName>
        <fullName evidence="2">Uncharacterized protein</fullName>
    </submittedName>
</protein>
<feature type="compositionally biased region" description="Basic and acidic residues" evidence="1">
    <location>
        <begin position="346"/>
        <end position="362"/>
    </location>
</feature>
<dbReference type="Proteomes" id="UP001311915">
    <property type="component" value="Unassembled WGS sequence"/>
</dbReference>
<evidence type="ECO:0000313" key="3">
    <source>
        <dbReference type="Proteomes" id="UP001311915"/>
    </source>
</evidence>
<sequence length="470" mass="53212">MKYIFELIQKHLCKHQGHIDSECTVKQTEEEHKRRKEIEARKNQQNTKNKENKEQQQDNLIVQEQKVESSHNKAVVMHQNRPTDQQQQEEQWQTQKRKSNNQLPAQKGIQRETDQQISKQTGMISIPNYNTIIDLDMQEQTNSQVEAENQQAKKNATLNSQVASEPVLKSTMHNMIPMDQQSNELEGQNRKISGIDSVLPKSQNPFSILADFADEVEGGMDGGCQEKPINLQEGVSKGGNLTHVLHKVAHTDHRPDLRTPATTPQVPTKQNNNQVKNTGKIQKQSIDKDNTPKGNPSSKKKQGDHQVPAGEQHYQKDTEVTEEQTNNKGQGRLSKKERKAIKKRQLKETKEQSNTCHDKGESGDQNQKKTTGRTNPKFDYDVLNSEDELDEDTQSINEIDDNDEDEETSAHIKAFGSTIPSEYHDEVQEVTAQQGLSPRGRRTQKQSKTLATTSTSATSSRPNTSKSKGF</sequence>
<feature type="compositionally biased region" description="Polar residues" evidence="1">
    <location>
        <begin position="461"/>
        <end position="470"/>
    </location>
</feature>
<dbReference type="EMBL" id="JAWPEI010000002">
    <property type="protein sequence ID" value="KAK4733996.1"/>
    <property type="molecule type" value="Genomic_DNA"/>
</dbReference>
<feature type="compositionally biased region" description="Low complexity" evidence="1">
    <location>
        <begin position="85"/>
        <end position="94"/>
    </location>
</feature>
<feature type="region of interest" description="Disordered" evidence="1">
    <location>
        <begin position="29"/>
        <end position="122"/>
    </location>
</feature>
<evidence type="ECO:0000256" key="1">
    <source>
        <dbReference type="SAM" id="MobiDB-lite"/>
    </source>
</evidence>